<sequence>MSEKIIRVGGASGYWGESAMATPQFLQAGGLDYIVYDYLAEITMSIMARARAKDPEAGYARDFVSVVLKQNLAEIARQGVKLISNAGGVNPRACGAAARALIEQAGLDLKVAVVLGDDLMGQKDALQAKEMFSGADFPDPARLASINAYLGAFPIAAALAEGADIVITGRCVDSAVTLGACIHEFGWAPEDWDRLAGGTLAGHLLECGPQATGGNFTDWEKVVKSIDRIGYPIGEIRADGSFDVVKPDGTGGLVNVGTVSEQMLYEIGDPQAYIVPDVVCDFSEVRIDQAGPDRVRVSGARGYPAPDSYKVSATYMDGWRGGSYFTFYGVDADRKAKGFADGALRRAEAALRASNLGAFSETDVEVLGAESQFGSGRRIEAPREVVLKLAAKHPDQAGIGILLREATGIGLASPPGLSGFSGGGRSKPSPVVRLFSFLQPKAEVPVTIELDGRDIPFAATKTAAFDPAAIVRPEPPAAPAADADMVEVPLIALAWGRSGDKGDKANVGIIARKAEYLPYIWAALTEDRIADCFGHFLKGRAERFLMPGPHAMNILMHEVLGGGGVASLRNDAQGKGYAQVLLAQAIAVPREMARAAQAEAA</sequence>
<organism evidence="3 4">
    <name type="scientific">Marinibaculum pumilum</name>
    <dbReference type="NCBI Taxonomy" id="1766165"/>
    <lineage>
        <taxon>Bacteria</taxon>
        <taxon>Pseudomonadati</taxon>
        <taxon>Pseudomonadota</taxon>
        <taxon>Alphaproteobacteria</taxon>
        <taxon>Rhodospirillales</taxon>
        <taxon>Rhodospirillaceae</taxon>
        <taxon>Marinibaculum</taxon>
    </lineage>
</organism>
<reference evidence="4" key="1">
    <citation type="journal article" date="2019" name="Int. J. Syst. Evol. Microbiol.">
        <title>The Global Catalogue of Microorganisms (GCM) 10K type strain sequencing project: providing services to taxonomists for standard genome sequencing and annotation.</title>
        <authorList>
            <consortium name="The Broad Institute Genomics Platform"/>
            <consortium name="The Broad Institute Genome Sequencing Center for Infectious Disease"/>
            <person name="Wu L."/>
            <person name="Ma J."/>
        </authorList>
    </citation>
    <scope>NUCLEOTIDE SEQUENCE [LARGE SCALE GENOMIC DNA]</scope>
    <source>
        <strain evidence="4">KCTC 42964</strain>
    </source>
</reference>
<comment type="caution">
    <text evidence="3">The sequence shown here is derived from an EMBL/GenBank/DDBJ whole genome shotgun (WGS) entry which is preliminary data.</text>
</comment>
<dbReference type="PANTHER" id="PTHR47708:SF2">
    <property type="entry name" value="SI:CH73-132F6.5"/>
    <property type="match status" value="1"/>
</dbReference>
<evidence type="ECO:0000313" key="3">
    <source>
        <dbReference type="EMBL" id="MFC3228968.1"/>
    </source>
</evidence>
<gene>
    <name evidence="3" type="ORF">ACFOGJ_17115</name>
</gene>
<dbReference type="InterPro" id="IPR056362">
    <property type="entry name" value="AtuA-like_ferredoxin_dom"/>
</dbReference>
<dbReference type="Pfam" id="PF07287">
    <property type="entry name" value="AtuA"/>
    <property type="match status" value="1"/>
</dbReference>
<name>A0ABV7L2V2_9PROT</name>
<feature type="domain" description="AtuA-like ferredoxin-fold" evidence="2">
    <location>
        <begin position="488"/>
        <end position="586"/>
    </location>
</feature>
<feature type="domain" description="Acyclic terpene utilisation N-terminal" evidence="1">
    <location>
        <begin position="6"/>
        <end position="449"/>
    </location>
</feature>
<dbReference type="PANTHER" id="PTHR47708">
    <property type="match status" value="1"/>
</dbReference>
<dbReference type="InterPro" id="IPR010839">
    <property type="entry name" value="AtuA_N"/>
</dbReference>
<keyword evidence="4" id="KW-1185">Reference proteome</keyword>
<dbReference type="Proteomes" id="UP001595528">
    <property type="component" value="Unassembled WGS sequence"/>
</dbReference>
<dbReference type="EMBL" id="JBHRTR010000029">
    <property type="protein sequence ID" value="MFC3228968.1"/>
    <property type="molecule type" value="Genomic_DNA"/>
</dbReference>
<proteinExistence type="predicted"/>
<dbReference type="Pfam" id="PF23544">
    <property type="entry name" value="AtuA_ferredoxin"/>
    <property type="match status" value="1"/>
</dbReference>
<evidence type="ECO:0000259" key="1">
    <source>
        <dbReference type="Pfam" id="PF07287"/>
    </source>
</evidence>
<evidence type="ECO:0000259" key="2">
    <source>
        <dbReference type="Pfam" id="PF23544"/>
    </source>
</evidence>
<protein>
    <submittedName>
        <fullName evidence="3">Acyclic terpene utilization AtuA family protein</fullName>
    </submittedName>
</protein>
<evidence type="ECO:0000313" key="4">
    <source>
        <dbReference type="Proteomes" id="UP001595528"/>
    </source>
</evidence>
<accession>A0ABV7L2V2</accession>
<dbReference type="RefSeq" id="WP_379902652.1">
    <property type="nucleotide sequence ID" value="NZ_JBHRTR010000029.1"/>
</dbReference>